<dbReference type="GO" id="GO:0009251">
    <property type="term" value="P:glucan catabolic process"/>
    <property type="evidence" value="ECO:0007669"/>
    <property type="project" value="TreeGrafter"/>
</dbReference>
<evidence type="ECO:0000256" key="5">
    <source>
        <dbReference type="ARBA" id="ARBA00022801"/>
    </source>
</evidence>
<gene>
    <name evidence="9" type="ORF">EHT87_22995</name>
</gene>
<feature type="domain" description="Glycoside hydrolase family 3 N-terminal" evidence="7">
    <location>
        <begin position="183"/>
        <end position="465"/>
    </location>
</feature>
<dbReference type="SUPFAM" id="SSF51445">
    <property type="entry name" value="(Trans)glycosidases"/>
    <property type="match status" value="1"/>
</dbReference>
<dbReference type="Pfam" id="PF00933">
    <property type="entry name" value="Glyco_hydro_3"/>
    <property type="match status" value="1"/>
</dbReference>
<evidence type="ECO:0000256" key="2">
    <source>
        <dbReference type="ARBA" id="ARBA00005336"/>
    </source>
</evidence>
<dbReference type="PANTHER" id="PTHR30620">
    <property type="entry name" value="PERIPLASMIC BETA-GLUCOSIDASE-RELATED"/>
    <property type="match status" value="1"/>
</dbReference>
<dbReference type="EMBL" id="RQJP01000005">
    <property type="protein sequence ID" value="RRB11359.1"/>
    <property type="molecule type" value="Genomic_DNA"/>
</dbReference>
<comment type="caution">
    <text evidence="9">The sequence shown here is derived from an EMBL/GenBank/DDBJ whole genome shotgun (WGS) entry which is preliminary data.</text>
</comment>
<feature type="domain" description="Glycoside hydrolase family 3 C-terminal" evidence="8">
    <location>
        <begin position="505"/>
        <end position="692"/>
    </location>
</feature>
<keyword evidence="5 9" id="KW-0378">Hydrolase</keyword>
<evidence type="ECO:0000259" key="7">
    <source>
        <dbReference type="Pfam" id="PF00933"/>
    </source>
</evidence>
<proteinExistence type="inferred from homology"/>
<evidence type="ECO:0000256" key="1">
    <source>
        <dbReference type="ARBA" id="ARBA00000448"/>
    </source>
</evidence>
<evidence type="ECO:0000313" key="10">
    <source>
        <dbReference type="Proteomes" id="UP000274271"/>
    </source>
</evidence>
<evidence type="ECO:0000259" key="8">
    <source>
        <dbReference type="Pfam" id="PF01915"/>
    </source>
</evidence>
<dbReference type="SUPFAM" id="SSF52279">
    <property type="entry name" value="Beta-D-glucan exohydrolase, C-terminal domain"/>
    <property type="match status" value="1"/>
</dbReference>
<dbReference type="InterPro" id="IPR036962">
    <property type="entry name" value="Glyco_hydro_3_N_sf"/>
</dbReference>
<dbReference type="Gene3D" id="3.20.20.300">
    <property type="entry name" value="Glycoside hydrolase, family 3, N-terminal domain"/>
    <property type="match status" value="1"/>
</dbReference>
<keyword evidence="4" id="KW-0732">Signal</keyword>
<organism evidence="9 10">
    <name type="scientific">Larkinella knui</name>
    <dbReference type="NCBI Taxonomy" id="2025310"/>
    <lineage>
        <taxon>Bacteria</taxon>
        <taxon>Pseudomonadati</taxon>
        <taxon>Bacteroidota</taxon>
        <taxon>Cytophagia</taxon>
        <taxon>Cytophagales</taxon>
        <taxon>Spirosomataceae</taxon>
        <taxon>Larkinella</taxon>
    </lineage>
</organism>
<evidence type="ECO:0000256" key="3">
    <source>
        <dbReference type="ARBA" id="ARBA00012744"/>
    </source>
</evidence>
<dbReference type="InterPro" id="IPR017853">
    <property type="entry name" value="GH"/>
</dbReference>
<dbReference type="Pfam" id="PF01915">
    <property type="entry name" value="Glyco_hydro_3_C"/>
    <property type="match status" value="1"/>
</dbReference>
<dbReference type="GO" id="GO:0008422">
    <property type="term" value="F:beta-glucosidase activity"/>
    <property type="evidence" value="ECO:0007669"/>
    <property type="project" value="UniProtKB-EC"/>
</dbReference>
<evidence type="ECO:0000313" key="9">
    <source>
        <dbReference type="EMBL" id="RRB11359.1"/>
    </source>
</evidence>
<evidence type="ECO:0000256" key="6">
    <source>
        <dbReference type="ARBA" id="ARBA00023295"/>
    </source>
</evidence>
<comment type="similarity">
    <text evidence="2">Belongs to the glycosyl hydrolase 3 family.</text>
</comment>
<dbReference type="InterPro" id="IPR001764">
    <property type="entry name" value="Glyco_hydro_3_N"/>
</dbReference>
<keyword evidence="6" id="KW-0326">Glycosidase</keyword>
<protein>
    <recommendedName>
        <fullName evidence="3">beta-glucosidase</fullName>
        <ecNumber evidence="3">3.2.1.21</ecNumber>
    </recommendedName>
</protein>
<reference evidence="9 10" key="1">
    <citation type="submission" date="2018-11" db="EMBL/GenBank/DDBJ databases">
        <authorList>
            <person name="Zhou Z."/>
            <person name="Wang G."/>
        </authorList>
    </citation>
    <scope>NUCLEOTIDE SEQUENCE [LARGE SCALE GENOMIC DNA]</scope>
    <source>
        <strain evidence="9 10">KCTC42998</strain>
    </source>
</reference>
<dbReference type="OrthoDB" id="9805821at2"/>
<dbReference type="InterPro" id="IPR036881">
    <property type="entry name" value="Glyco_hydro_3_C_sf"/>
</dbReference>
<accession>A0A3P1CDH3</accession>
<dbReference type="PANTHER" id="PTHR30620:SF16">
    <property type="entry name" value="LYSOSOMAL BETA GLUCOSIDASE"/>
    <property type="match status" value="1"/>
</dbReference>
<dbReference type="EC" id="3.2.1.21" evidence="3"/>
<evidence type="ECO:0000256" key="4">
    <source>
        <dbReference type="ARBA" id="ARBA00022729"/>
    </source>
</evidence>
<name>A0A3P1CDH3_9BACT</name>
<dbReference type="PRINTS" id="PR00133">
    <property type="entry name" value="GLHYDRLASE3"/>
</dbReference>
<sequence length="694" mass="75976">MDAFSASKTSSSAVGKTTGLWWPGIVLILLFRANSPVYGQSKASVKQPILQVRTAKLLEIGGLKFKDLNRNGQLDRYEDWRLSAEERSNDLLAKMSVEQKVGFMLISTTRLKNDWSFDTPKTKEPITSDFNEEDLVAGMNMFTRKPLPAPIMNAAGTTKAVTQFHLRHFILRANVSARMTAEWANKLQALCESDGLGIPAIVASNPRNHITNAPAIGTSVGKTVFSTWPGELGLSAMRDLKLVREFADIARQEWAAVGLRKGYMYMADLATEPRWQRVDGTFGENADWTAQMMTQVILGFQGPQLGPTSVALTTKHFPGGGAGKGGQDPHFEWGKQEVFPGGMLENNLIPFKAAIAAGTSAIMPYYSLPVGTKYPPIAYAYNRAVLHDLLRTQLGFKGIINSDTGPIEMMPWGAEDLSINERYKRTLEAGVNLYSGTADPANLLETVRSGMVAMKLVDDSVLRLLMEKFALGLFENPYVDEAAAERLVGNAKFQARADLALRKSIVLLRNETKTVPLRAKTKVYFESYQKRNGATGPGDVFTGGDASYPVEFVKTPEEADVVLVWIKPAPKSLFGSDGSPLYLSLSKNGVDVAYINQLTAKKPTILAVNYSNPWVIDEIYNPSTMGHFKAVLATFGTTPDALLDIVTGKFKATGKMPFTTPVSEAAAQNQKEDVPGDREGAHYALFNYNEGISN</sequence>
<comment type="catalytic activity">
    <reaction evidence="1">
        <text>Hydrolysis of terminal, non-reducing beta-D-glucosyl residues with release of beta-D-glucose.</text>
        <dbReference type="EC" id="3.2.1.21"/>
    </reaction>
</comment>
<dbReference type="AlphaFoldDB" id="A0A3P1CDH3"/>
<keyword evidence="10" id="KW-1185">Reference proteome</keyword>
<dbReference type="Gene3D" id="3.40.50.1700">
    <property type="entry name" value="Glycoside hydrolase family 3 C-terminal domain"/>
    <property type="match status" value="1"/>
</dbReference>
<dbReference type="InterPro" id="IPR002772">
    <property type="entry name" value="Glyco_hydro_3_C"/>
</dbReference>
<dbReference type="RefSeq" id="WP_124909028.1">
    <property type="nucleotide sequence ID" value="NZ_RQJP01000005.1"/>
</dbReference>
<dbReference type="InterPro" id="IPR051915">
    <property type="entry name" value="Cellulose_Degrad_GH3"/>
</dbReference>
<dbReference type="Proteomes" id="UP000274271">
    <property type="component" value="Unassembled WGS sequence"/>
</dbReference>